<sequence>MICFFSPPPRIPAKAQATAVHPVHAADKSQGSKINSCCMPSTDNAYLCTDIGRNASRIAPKTIKNINKP</sequence>
<keyword evidence="2" id="KW-1185">Reference proteome</keyword>
<proteinExistence type="predicted"/>
<dbReference type="Proteomes" id="UP000010862">
    <property type="component" value="Chromosome 1"/>
</dbReference>
<dbReference type="EMBL" id="CP003368">
    <property type="protein sequence ID" value="AGB28304.1"/>
    <property type="molecule type" value="Genomic_DNA"/>
</dbReference>
<reference evidence="2" key="1">
    <citation type="submission" date="2012-02" db="EMBL/GenBank/DDBJ databases">
        <title>Complete sequence of chromosome 1 of Prevotella dentalis DSM 3688.</title>
        <authorList>
            <person name="Lucas S."/>
            <person name="Copeland A."/>
            <person name="Lapidus A."/>
            <person name="Glavina del Rio T."/>
            <person name="Dalin E."/>
            <person name="Tice H."/>
            <person name="Bruce D."/>
            <person name="Goodwin L."/>
            <person name="Pitluck S."/>
            <person name="Peters L."/>
            <person name="Mikhailova N."/>
            <person name="Chertkov O."/>
            <person name="Kyrpides N."/>
            <person name="Mavromatis K."/>
            <person name="Ivanova N."/>
            <person name="Brettin T."/>
            <person name="Detter J.C."/>
            <person name="Han C."/>
            <person name="Larimer F."/>
            <person name="Land M."/>
            <person name="Hauser L."/>
            <person name="Markowitz V."/>
            <person name="Cheng J.-F."/>
            <person name="Hugenholtz P."/>
            <person name="Woyke T."/>
            <person name="Wu D."/>
            <person name="Gronow S."/>
            <person name="Wellnitz S."/>
            <person name="Brambilla E."/>
            <person name="Klenk H.-P."/>
            <person name="Eisen J.A."/>
        </authorList>
    </citation>
    <scope>NUCLEOTIDE SEQUENCE [LARGE SCALE GENOMIC DNA]</scope>
    <source>
        <strain evidence="2">ATCC 49559 / DSM 3688 / JCM 13448 / NCTC 12043 / ES 2772</strain>
    </source>
</reference>
<accession>L0JAL4</accession>
<protein>
    <submittedName>
        <fullName evidence="1">Uncharacterized protein</fullName>
    </submittedName>
</protein>
<evidence type="ECO:0000313" key="2">
    <source>
        <dbReference type="Proteomes" id="UP000010862"/>
    </source>
</evidence>
<evidence type="ECO:0000313" key="1">
    <source>
        <dbReference type="EMBL" id="AGB28304.1"/>
    </source>
</evidence>
<dbReference type="PATRIC" id="fig|908937.9.peg.1009"/>
<dbReference type="KEGG" id="pdt:Prede_0963"/>
<dbReference type="AlphaFoldDB" id="L0JAL4"/>
<organism evidence="1 2">
    <name type="scientific">Prevotella dentalis (strain ATCC 49559 / DSM 3688 / JCM 13448 / NCTC 12043 / ES 2772)</name>
    <name type="common">Mitsuokella dentalis</name>
    <dbReference type="NCBI Taxonomy" id="908937"/>
    <lineage>
        <taxon>Bacteria</taxon>
        <taxon>Pseudomonadati</taxon>
        <taxon>Bacteroidota</taxon>
        <taxon>Bacteroidia</taxon>
        <taxon>Bacteroidales</taxon>
        <taxon>Prevotellaceae</taxon>
        <taxon>Prevotella</taxon>
    </lineage>
</organism>
<dbReference type="HOGENOM" id="CLU_2772429_0_0_10"/>
<name>L0JAL4_PREDD</name>
<gene>
    <name evidence="1" type="ordered locus">Prede_0963</name>
</gene>